<dbReference type="PANTHER" id="PTHR46825">
    <property type="entry name" value="D-ALANYL-D-ALANINE-CARBOXYPEPTIDASE/ENDOPEPTIDASE AMPH"/>
    <property type="match status" value="1"/>
</dbReference>
<dbReference type="InterPro" id="IPR012338">
    <property type="entry name" value="Beta-lactam/transpept-like"/>
</dbReference>
<dbReference type="PANTHER" id="PTHR46825:SF9">
    <property type="entry name" value="BETA-LACTAMASE-RELATED DOMAIN-CONTAINING PROTEIN"/>
    <property type="match status" value="1"/>
</dbReference>
<keyword evidence="3" id="KW-1185">Reference proteome</keyword>
<accession>A0A1G8M2S3</accession>
<dbReference type="RefSeq" id="WP_092471171.1">
    <property type="nucleotide sequence ID" value="NZ_FNCZ01000016.1"/>
</dbReference>
<sequence length="449" mass="50429">MKLTFKTVIILCFTFYCTDTASQVKSAQIDSIINTTVKNDGPGAIVFIKQKGKVLYKKAFGKANIENNVDMDIKNSFNIGSISKEFTAISILQLLEKGKLSLNDALNSYIPNYSKNGDNIKIKHLLSHTSGLKSHTDTIWANTDARNYFESSKEVLNYFKNDTIKFEAGKNHDYCNLNFNILAYIVEKASGMEYADYVDENIFKPLGMTNSYVPDEGQVIPNLATGYELKNNAIVYARYHSISQTRGSSSIHSTVEDLSKWYDGLMSSKVISRENLIKAWTPFTLNNGKKSVYGYGFYSDQKFNKTAIFHNGFIFGYSISDMYFPEDDLLILVVSNISDINVINTNTLLFDITSSIYKNEITELTTSLLDSYIGTYIMNQGFKAEIFREGLQLLIAVDGGKANELFPETETLFMVKDFPAKVEFTPSTNEGNMGIVLSMGSDRFEGVKE</sequence>
<dbReference type="Gene3D" id="3.40.710.10">
    <property type="entry name" value="DD-peptidase/beta-lactamase superfamily"/>
    <property type="match status" value="1"/>
</dbReference>
<dbReference type="STRING" id="262004.SAMN04489796_1163"/>
<dbReference type="AlphaFoldDB" id="A0A1G8M2S3"/>
<organism evidence="2 3">
    <name type="scientific">Winogradskyella thalassocola</name>
    <dbReference type="NCBI Taxonomy" id="262004"/>
    <lineage>
        <taxon>Bacteria</taxon>
        <taxon>Pseudomonadati</taxon>
        <taxon>Bacteroidota</taxon>
        <taxon>Flavobacteriia</taxon>
        <taxon>Flavobacteriales</taxon>
        <taxon>Flavobacteriaceae</taxon>
        <taxon>Winogradskyella</taxon>
    </lineage>
</organism>
<dbReference type="SUPFAM" id="SSF56601">
    <property type="entry name" value="beta-lactamase/transpeptidase-like"/>
    <property type="match status" value="1"/>
</dbReference>
<evidence type="ECO:0000313" key="2">
    <source>
        <dbReference type="EMBL" id="SDI62087.1"/>
    </source>
</evidence>
<dbReference type="InterPro" id="IPR001466">
    <property type="entry name" value="Beta-lactam-related"/>
</dbReference>
<dbReference type="InterPro" id="IPR050491">
    <property type="entry name" value="AmpC-like"/>
</dbReference>
<dbReference type="Pfam" id="PF00144">
    <property type="entry name" value="Beta-lactamase"/>
    <property type="match status" value="1"/>
</dbReference>
<proteinExistence type="predicted"/>
<reference evidence="3" key="1">
    <citation type="submission" date="2016-10" db="EMBL/GenBank/DDBJ databases">
        <authorList>
            <person name="Varghese N."/>
            <person name="Submissions S."/>
        </authorList>
    </citation>
    <scope>NUCLEOTIDE SEQUENCE [LARGE SCALE GENOMIC DNA]</scope>
    <source>
        <strain evidence="3">DSM 15363</strain>
    </source>
</reference>
<gene>
    <name evidence="2" type="ORF">SAMN04489796_1163</name>
</gene>
<evidence type="ECO:0000313" key="3">
    <source>
        <dbReference type="Proteomes" id="UP000199492"/>
    </source>
</evidence>
<feature type="domain" description="Beta-lactamase-related" evidence="1">
    <location>
        <begin position="35"/>
        <end position="338"/>
    </location>
</feature>
<evidence type="ECO:0000259" key="1">
    <source>
        <dbReference type="Pfam" id="PF00144"/>
    </source>
</evidence>
<protein>
    <submittedName>
        <fullName evidence="2">CubicO group peptidase, beta-lactamase class C family</fullName>
    </submittedName>
</protein>
<name>A0A1G8M2S3_9FLAO</name>
<dbReference type="EMBL" id="FNCZ01000016">
    <property type="protein sequence ID" value="SDI62087.1"/>
    <property type="molecule type" value="Genomic_DNA"/>
</dbReference>
<dbReference type="Proteomes" id="UP000199492">
    <property type="component" value="Unassembled WGS sequence"/>
</dbReference>
<dbReference type="OrthoDB" id="9793489at2"/>